<dbReference type="SMART" id="SM00267">
    <property type="entry name" value="GGDEF"/>
    <property type="match status" value="1"/>
</dbReference>
<feature type="transmembrane region" description="Helical" evidence="4">
    <location>
        <begin position="17"/>
        <end position="38"/>
    </location>
</feature>
<proteinExistence type="predicted"/>
<organism evidence="6 7">
    <name type="scientific">Shewanella amazonensis (strain ATCC BAA-1098 / SB2B)</name>
    <dbReference type="NCBI Taxonomy" id="326297"/>
    <lineage>
        <taxon>Bacteria</taxon>
        <taxon>Pseudomonadati</taxon>
        <taxon>Pseudomonadota</taxon>
        <taxon>Gammaproteobacteria</taxon>
        <taxon>Alteromonadales</taxon>
        <taxon>Shewanellaceae</taxon>
        <taxon>Shewanella</taxon>
    </lineage>
</organism>
<dbReference type="GO" id="GO:0052621">
    <property type="term" value="F:diguanylate cyclase activity"/>
    <property type="evidence" value="ECO:0007669"/>
    <property type="project" value="UniProtKB-EC"/>
</dbReference>
<name>A1S9N3_SHEAM</name>
<evidence type="ECO:0000256" key="1">
    <source>
        <dbReference type="ARBA" id="ARBA00001946"/>
    </source>
</evidence>
<dbReference type="EMBL" id="CP000507">
    <property type="protein sequence ID" value="ABM01090.1"/>
    <property type="molecule type" value="Genomic_DNA"/>
</dbReference>
<evidence type="ECO:0000313" key="6">
    <source>
        <dbReference type="EMBL" id="ABM01090.1"/>
    </source>
</evidence>
<gene>
    <name evidence="6" type="ordered locus">Sama_2887</name>
</gene>
<evidence type="ECO:0000256" key="2">
    <source>
        <dbReference type="ARBA" id="ARBA00012528"/>
    </source>
</evidence>
<dbReference type="RefSeq" id="WP_011760995.1">
    <property type="nucleotide sequence ID" value="NC_008700.1"/>
</dbReference>
<sequence>MVNLNGVLNISNLSRALLIRILFFSGFFTLLITSFQLYSDYQRGVLDIQREAELSIKQTEESLAAAVFELYDVRVESILDSINSFNAFAEVTLIVDSKLPGYNSINYVVTKKWSEDAIKKEYSKELTYKALNIKIGKINYKLNSSPLKEKIFSQAWTILLSQFIKTIFVSAFILHIFQKFVIKHLAEISTWLNNFKPDTSYNPKNIDLESDSSNEMTKLKSAILEMGQQVYRHTIELESMVALRTAELEKLAYTDGLTGIANRSAFFSRAEAELRKSHRLSYDVGILMLDLDHFKSINDTFGHEAGDNVLKLVADTISTCLREIDMFGRVGGEEFAILVPGTDKFGMQALAERLKSAVSNTDVSFLDAEKKISVSIGYTKIYPNESLKSALKRADENLYSAKRNGRNCYVTEIDFLPKVVNQTD</sequence>
<dbReference type="KEGG" id="saz:Sama_2887"/>
<dbReference type="PANTHER" id="PTHR45138">
    <property type="entry name" value="REGULATORY COMPONENTS OF SENSORY TRANSDUCTION SYSTEM"/>
    <property type="match status" value="1"/>
</dbReference>
<dbReference type="OrthoDB" id="9812260at2"/>
<keyword evidence="4" id="KW-0472">Membrane</keyword>
<dbReference type="NCBIfam" id="TIGR00254">
    <property type="entry name" value="GGDEF"/>
    <property type="match status" value="1"/>
</dbReference>
<dbReference type="InterPro" id="IPR000160">
    <property type="entry name" value="GGDEF_dom"/>
</dbReference>
<dbReference type="Proteomes" id="UP000009175">
    <property type="component" value="Chromosome"/>
</dbReference>
<dbReference type="InterPro" id="IPR029787">
    <property type="entry name" value="Nucleotide_cyclase"/>
</dbReference>
<keyword evidence="7" id="KW-1185">Reference proteome</keyword>
<dbReference type="PANTHER" id="PTHR45138:SF9">
    <property type="entry name" value="DIGUANYLATE CYCLASE DGCM-RELATED"/>
    <property type="match status" value="1"/>
</dbReference>
<comment type="cofactor">
    <cofactor evidence="1">
        <name>Mg(2+)</name>
        <dbReference type="ChEBI" id="CHEBI:18420"/>
    </cofactor>
</comment>
<dbReference type="Pfam" id="PF00990">
    <property type="entry name" value="GGDEF"/>
    <property type="match status" value="1"/>
</dbReference>
<comment type="catalytic activity">
    <reaction evidence="3">
        <text>2 GTP = 3',3'-c-di-GMP + 2 diphosphate</text>
        <dbReference type="Rhea" id="RHEA:24898"/>
        <dbReference type="ChEBI" id="CHEBI:33019"/>
        <dbReference type="ChEBI" id="CHEBI:37565"/>
        <dbReference type="ChEBI" id="CHEBI:58805"/>
        <dbReference type="EC" id="2.7.7.65"/>
    </reaction>
</comment>
<keyword evidence="4" id="KW-1133">Transmembrane helix</keyword>
<dbReference type="STRING" id="326297.Sama_2887"/>
<accession>A1S9N3</accession>
<dbReference type="SUPFAM" id="SSF55073">
    <property type="entry name" value="Nucleotide cyclase"/>
    <property type="match status" value="1"/>
</dbReference>
<evidence type="ECO:0000256" key="4">
    <source>
        <dbReference type="SAM" id="Phobius"/>
    </source>
</evidence>
<dbReference type="AlphaFoldDB" id="A1S9N3"/>
<dbReference type="Gene3D" id="3.30.70.270">
    <property type="match status" value="1"/>
</dbReference>
<feature type="domain" description="GGDEF" evidence="5">
    <location>
        <begin position="282"/>
        <end position="414"/>
    </location>
</feature>
<dbReference type="FunFam" id="3.30.70.270:FF:000001">
    <property type="entry name" value="Diguanylate cyclase domain protein"/>
    <property type="match status" value="1"/>
</dbReference>
<evidence type="ECO:0000313" key="7">
    <source>
        <dbReference type="Proteomes" id="UP000009175"/>
    </source>
</evidence>
<dbReference type="PROSITE" id="PS50887">
    <property type="entry name" value="GGDEF"/>
    <property type="match status" value="1"/>
</dbReference>
<dbReference type="InterPro" id="IPR043128">
    <property type="entry name" value="Rev_trsase/Diguanyl_cyclase"/>
</dbReference>
<dbReference type="EC" id="2.7.7.65" evidence="2"/>
<dbReference type="InterPro" id="IPR050469">
    <property type="entry name" value="Diguanylate_Cyclase"/>
</dbReference>
<dbReference type="HOGENOM" id="CLU_032718_0_0_6"/>
<dbReference type="eggNOG" id="COG3706">
    <property type="taxonomic scope" value="Bacteria"/>
</dbReference>
<keyword evidence="4" id="KW-0812">Transmembrane</keyword>
<evidence type="ECO:0000259" key="5">
    <source>
        <dbReference type="PROSITE" id="PS50887"/>
    </source>
</evidence>
<protein>
    <recommendedName>
        <fullName evidence="2">diguanylate cyclase</fullName>
        <ecNumber evidence="2">2.7.7.65</ecNumber>
    </recommendedName>
</protein>
<dbReference type="CDD" id="cd01949">
    <property type="entry name" value="GGDEF"/>
    <property type="match status" value="1"/>
</dbReference>
<evidence type="ECO:0000256" key="3">
    <source>
        <dbReference type="ARBA" id="ARBA00034247"/>
    </source>
</evidence>
<reference evidence="6 7" key="1">
    <citation type="submission" date="2006-12" db="EMBL/GenBank/DDBJ databases">
        <title>Complete sequence of Shewanella amazonensis SB2B.</title>
        <authorList>
            <consortium name="US DOE Joint Genome Institute"/>
            <person name="Copeland A."/>
            <person name="Lucas S."/>
            <person name="Lapidus A."/>
            <person name="Barry K."/>
            <person name="Detter J.C."/>
            <person name="Glavina del Rio T."/>
            <person name="Hammon N."/>
            <person name="Israni S."/>
            <person name="Dalin E."/>
            <person name="Tice H."/>
            <person name="Pitluck S."/>
            <person name="Munk A.C."/>
            <person name="Brettin T."/>
            <person name="Bruce D."/>
            <person name="Han C."/>
            <person name="Tapia R."/>
            <person name="Gilna P."/>
            <person name="Schmutz J."/>
            <person name="Larimer F."/>
            <person name="Land M."/>
            <person name="Hauser L."/>
            <person name="Kyrpides N."/>
            <person name="Mikhailova N."/>
            <person name="Fredrickson J."/>
            <person name="Richardson P."/>
        </authorList>
    </citation>
    <scope>NUCLEOTIDE SEQUENCE [LARGE SCALE GENOMIC DNA]</scope>
    <source>
        <strain evidence="7">ATCC BAA-1098 / SB2B</strain>
    </source>
</reference>